<dbReference type="Pfam" id="PF02585">
    <property type="entry name" value="PIG-L"/>
    <property type="match status" value="1"/>
</dbReference>
<gene>
    <name evidence="2" type="ORF">ACFQV2_02365</name>
</gene>
<keyword evidence="3" id="KW-1185">Reference proteome</keyword>
<organism evidence="2 3">
    <name type="scientific">Actinokineospora soli</name>
    <dbReference type="NCBI Taxonomy" id="1048753"/>
    <lineage>
        <taxon>Bacteria</taxon>
        <taxon>Bacillati</taxon>
        <taxon>Actinomycetota</taxon>
        <taxon>Actinomycetes</taxon>
        <taxon>Pseudonocardiales</taxon>
        <taxon>Pseudonocardiaceae</taxon>
        <taxon>Actinokineospora</taxon>
    </lineage>
</organism>
<dbReference type="SUPFAM" id="SSF102588">
    <property type="entry name" value="LmbE-like"/>
    <property type="match status" value="1"/>
</dbReference>
<evidence type="ECO:0000313" key="3">
    <source>
        <dbReference type="Proteomes" id="UP001596512"/>
    </source>
</evidence>
<dbReference type="Gene3D" id="3.40.50.10320">
    <property type="entry name" value="LmbE-like"/>
    <property type="match status" value="1"/>
</dbReference>
<sequence>MATLVTFHAHPDDECIACGGVMRRAADAGHRVVLVVATRGEVGEVPDGFLADGEQLWERRVAETRAAADVLGVARVEFLGYRDSGMAGTADNDHPAAFARADVEDAARKLADILIDEKADVLTVYDDNGGYGHPDHIQVHHVGYRAAELAGTPRVYESTMNRDRIQADAAAARERGETDWGPPEDLVIGKPEAELTAAVDVTEYLPVKRAAMRAHASQIAEDSFFLSLPDAEFARAFGTEWFIRRGAGPGISETDLLAGL</sequence>
<accession>A0ABW2TFX8</accession>
<evidence type="ECO:0000256" key="1">
    <source>
        <dbReference type="ARBA" id="ARBA00022833"/>
    </source>
</evidence>
<comment type="caution">
    <text evidence="2">The sequence shown here is derived from an EMBL/GenBank/DDBJ whole genome shotgun (WGS) entry which is preliminary data.</text>
</comment>
<reference evidence="3" key="1">
    <citation type="journal article" date="2019" name="Int. J. Syst. Evol. Microbiol.">
        <title>The Global Catalogue of Microorganisms (GCM) 10K type strain sequencing project: providing services to taxonomists for standard genome sequencing and annotation.</title>
        <authorList>
            <consortium name="The Broad Institute Genomics Platform"/>
            <consortium name="The Broad Institute Genome Sequencing Center for Infectious Disease"/>
            <person name="Wu L."/>
            <person name="Ma J."/>
        </authorList>
    </citation>
    <scope>NUCLEOTIDE SEQUENCE [LARGE SCALE GENOMIC DNA]</scope>
    <source>
        <strain evidence="3">JCM 17695</strain>
    </source>
</reference>
<dbReference type="InterPro" id="IPR003737">
    <property type="entry name" value="GlcNAc_PI_deacetylase-related"/>
</dbReference>
<protein>
    <submittedName>
        <fullName evidence="2">PIG-L family deacetylase</fullName>
    </submittedName>
</protein>
<keyword evidence="1" id="KW-0862">Zinc</keyword>
<dbReference type="InterPro" id="IPR024078">
    <property type="entry name" value="LmbE-like_dom_sf"/>
</dbReference>
<dbReference type="PANTHER" id="PTHR12993:SF26">
    <property type="entry name" value="1D-MYO-INOSITOL 2-ACETAMIDO-2-DEOXY-ALPHA-D-GLUCOPYRANOSIDE DEACETYLASE"/>
    <property type="match status" value="1"/>
</dbReference>
<name>A0ABW2TFX8_9PSEU</name>
<dbReference type="Proteomes" id="UP001596512">
    <property type="component" value="Unassembled WGS sequence"/>
</dbReference>
<proteinExistence type="predicted"/>
<dbReference type="PANTHER" id="PTHR12993">
    <property type="entry name" value="N-ACETYLGLUCOSAMINYL-PHOSPHATIDYLINOSITOL DE-N-ACETYLASE-RELATED"/>
    <property type="match status" value="1"/>
</dbReference>
<evidence type="ECO:0000313" key="2">
    <source>
        <dbReference type="EMBL" id="MFC7612667.1"/>
    </source>
</evidence>
<dbReference type="EMBL" id="JBHTEY010000004">
    <property type="protein sequence ID" value="MFC7612667.1"/>
    <property type="molecule type" value="Genomic_DNA"/>
</dbReference>